<dbReference type="InParanoid" id="H1XUP2"/>
<evidence type="ECO:0000313" key="5">
    <source>
        <dbReference type="Proteomes" id="UP000183868"/>
    </source>
</evidence>
<feature type="transmembrane region" description="Helical" evidence="1">
    <location>
        <begin position="6"/>
        <end position="23"/>
    </location>
</feature>
<dbReference type="HOGENOM" id="CLU_1493538_0_0_0"/>
<keyword evidence="1" id="KW-0472">Membrane</keyword>
<dbReference type="RefSeq" id="WP_006927548.1">
    <property type="nucleotide sequence ID" value="NZ_CM001402.1"/>
</dbReference>
<evidence type="ECO:0000313" key="2">
    <source>
        <dbReference type="EMBL" id="APF16797.1"/>
    </source>
</evidence>
<evidence type="ECO:0000256" key="1">
    <source>
        <dbReference type="SAM" id="Phobius"/>
    </source>
</evidence>
<dbReference type="Proteomes" id="UP000183868">
    <property type="component" value="Chromosome"/>
</dbReference>
<reference evidence="3 4" key="1">
    <citation type="submission" date="2011-09" db="EMBL/GenBank/DDBJ databases">
        <title>The permanent draft genome of Caldithrix abyssi DSM 13497.</title>
        <authorList>
            <consortium name="US DOE Joint Genome Institute (JGI-PGF)"/>
            <person name="Lucas S."/>
            <person name="Han J."/>
            <person name="Lapidus A."/>
            <person name="Bruce D."/>
            <person name="Goodwin L."/>
            <person name="Pitluck S."/>
            <person name="Peters L."/>
            <person name="Kyrpides N."/>
            <person name="Mavromatis K."/>
            <person name="Ivanova N."/>
            <person name="Mikhailova N."/>
            <person name="Chertkov O."/>
            <person name="Detter J.C."/>
            <person name="Tapia R."/>
            <person name="Han C."/>
            <person name="Land M."/>
            <person name="Hauser L."/>
            <person name="Markowitz V."/>
            <person name="Cheng J.-F."/>
            <person name="Hugenholtz P."/>
            <person name="Woyke T."/>
            <person name="Wu D."/>
            <person name="Spring S."/>
            <person name="Brambilla E."/>
            <person name="Klenk H.-P."/>
            <person name="Eisen J.A."/>
        </authorList>
    </citation>
    <scope>NUCLEOTIDE SEQUENCE [LARGE SCALE GENOMIC DNA]</scope>
    <source>
        <strain evidence="3 4">DSM 13497</strain>
    </source>
</reference>
<name>H1XUP2_CALAY</name>
<accession>H1XUP2</accession>
<sequence precursor="true">MSKNQIIISVVIILFFVFSLFSYSKNREDVIKKFNYAIEKTDLSVFLEFINEFKKLDEDSKLSFELEESNLIKIINFEKKMFKLLPSDTIFYVHIGLREILFDNAEYSEWIDELFSDYFLKNLKKSLSVLENIKNTDDLEKIIVSAVFNEGAENKIIKFIENEGLTKKKYYKIFLKYRTK</sequence>
<keyword evidence="4" id="KW-1185">Reference proteome</keyword>
<dbReference type="AlphaFoldDB" id="H1XUP2"/>
<evidence type="ECO:0000313" key="4">
    <source>
        <dbReference type="Proteomes" id="UP000004671"/>
    </source>
</evidence>
<proteinExistence type="predicted"/>
<reference evidence="2 5" key="2">
    <citation type="submission" date="2016-11" db="EMBL/GenBank/DDBJ databases">
        <title>Genomic analysis of Caldithrix abyssi and proposal of a novel bacterial phylum Caldithrichaeota.</title>
        <authorList>
            <person name="Kublanov I."/>
            <person name="Sigalova O."/>
            <person name="Gavrilov S."/>
            <person name="Lebedinsky A."/>
            <person name="Ivanova N."/>
            <person name="Daum C."/>
            <person name="Reddy T."/>
            <person name="Klenk H.P."/>
            <person name="Goker M."/>
            <person name="Reva O."/>
            <person name="Miroshnichenko M."/>
            <person name="Kyprides N."/>
            <person name="Woyke T."/>
            <person name="Gelfand M."/>
        </authorList>
    </citation>
    <scope>NUCLEOTIDE SEQUENCE [LARGE SCALE GENOMIC DNA]</scope>
    <source>
        <strain evidence="2 5">LF13</strain>
    </source>
</reference>
<dbReference type="EMBL" id="CP018099">
    <property type="protein sequence ID" value="APF16797.1"/>
    <property type="molecule type" value="Genomic_DNA"/>
</dbReference>
<keyword evidence="1" id="KW-1133">Transmembrane helix</keyword>
<dbReference type="STRING" id="880073.Cabys_46"/>
<dbReference type="EMBL" id="CM001402">
    <property type="protein sequence ID" value="EHO40541.1"/>
    <property type="molecule type" value="Genomic_DNA"/>
</dbReference>
<dbReference type="Proteomes" id="UP000004671">
    <property type="component" value="Chromosome"/>
</dbReference>
<keyword evidence="1" id="KW-0812">Transmembrane</keyword>
<dbReference type="KEGG" id="caby:Cabys_46"/>
<gene>
    <name evidence="2" type="ORF">Cabys_46</name>
    <name evidence="3" type="ORF">Calab_0904</name>
</gene>
<protein>
    <submittedName>
        <fullName evidence="3">Uncharacterized protein</fullName>
    </submittedName>
</protein>
<dbReference type="PaxDb" id="880073-Calab_0904"/>
<organism evidence="3 4">
    <name type="scientific">Caldithrix abyssi DSM 13497</name>
    <dbReference type="NCBI Taxonomy" id="880073"/>
    <lineage>
        <taxon>Bacteria</taxon>
        <taxon>Pseudomonadati</taxon>
        <taxon>Calditrichota</taxon>
        <taxon>Calditrichia</taxon>
        <taxon>Calditrichales</taxon>
        <taxon>Calditrichaceae</taxon>
        <taxon>Caldithrix</taxon>
    </lineage>
</organism>
<evidence type="ECO:0000313" key="3">
    <source>
        <dbReference type="EMBL" id="EHO40541.1"/>
    </source>
</evidence>